<dbReference type="EMBL" id="JAOYOD010000001">
    <property type="protein sequence ID" value="MCV9388979.1"/>
    <property type="molecule type" value="Genomic_DNA"/>
</dbReference>
<evidence type="ECO:0000256" key="8">
    <source>
        <dbReference type="HAMAP-Rule" id="MF_00422"/>
    </source>
</evidence>
<accession>A0ABT3CZI0</accession>
<keyword evidence="8" id="KW-1003">Cell membrane</keyword>
<dbReference type="InterPro" id="IPR038379">
    <property type="entry name" value="SecE_sf"/>
</dbReference>
<reference evidence="9 10" key="1">
    <citation type="submission" date="2022-10" db="EMBL/GenBank/DDBJ databases">
        <title>Comparative genomics and taxonomic characterization of three novel marine species of genus Reichenbachiella exhibiting antioxidant and polysaccharide degradation activities.</title>
        <authorList>
            <person name="Muhammad N."/>
            <person name="Lee Y.-J."/>
            <person name="Ko J."/>
            <person name="Kim S.-G."/>
        </authorList>
    </citation>
    <scope>NUCLEOTIDE SEQUENCE [LARGE SCALE GENOMIC DNA]</scope>
    <source>
        <strain evidence="9 10">ABR2-5</strain>
    </source>
</reference>
<comment type="function">
    <text evidence="8">Essential subunit of the Sec protein translocation channel SecYEG. Clamps together the 2 halves of SecY. May contact the channel plug during translocation.</text>
</comment>
<keyword evidence="10" id="KW-1185">Reference proteome</keyword>
<evidence type="ECO:0000256" key="3">
    <source>
        <dbReference type="ARBA" id="ARBA00022692"/>
    </source>
</evidence>
<evidence type="ECO:0000313" key="10">
    <source>
        <dbReference type="Proteomes" id="UP001300692"/>
    </source>
</evidence>
<comment type="similarity">
    <text evidence="8">Belongs to the SecE/SEC61-gamma family.</text>
</comment>
<evidence type="ECO:0000256" key="1">
    <source>
        <dbReference type="ARBA" id="ARBA00004370"/>
    </source>
</evidence>
<evidence type="ECO:0000256" key="5">
    <source>
        <dbReference type="ARBA" id="ARBA00022989"/>
    </source>
</evidence>
<keyword evidence="3 8" id="KW-0812">Transmembrane</keyword>
<keyword evidence="4 8" id="KW-0653">Protein transport</keyword>
<evidence type="ECO:0000256" key="7">
    <source>
        <dbReference type="ARBA" id="ARBA00023136"/>
    </source>
</evidence>
<dbReference type="InterPro" id="IPR001901">
    <property type="entry name" value="Translocase_SecE/Sec61-g"/>
</dbReference>
<proteinExistence type="inferred from homology"/>
<dbReference type="Gene3D" id="1.20.5.1030">
    <property type="entry name" value="Preprotein translocase secy subunit"/>
    <property type="match status" value="1"/>
</dbReference>
<comment type="caution">
    <text evidence="9">The sequence shown here is derived from an EMBL/GenBank/DDBJ whole genome shotgun (WGS) entry which is preliminary data.</text>
</comment>
<comment type="subunit">
    <text evidence="8">Component of the Sec protein translocase complex. Heterotrimer consisting of SecY, SecE and SecG subunits. The heterotrimers can form oligomers, although 1 heterotrimer is thought to be able to translocate proteins. Interacts with the ribosome. Interacts with SecDF, and other proteins may be involved. Interacts with SecA.</text>
</comment>
<keyword evidence="7 8" id="KW-0472">Membrane</keyword>
<evidence type="ECO:0000256" key="4">
    <source>
        <dbReference type="ARBA" id="ARBA00022927"/>
    </source>
</evidence>
<sequence length="63" mass="7452">MTKLINFFKESYDEMVHKVTWSKYSELQSSSVLVLVASLIFALFIGLIDLSFENLLDWYYHNL</sequence>
<dbReference type="Proteomes" id="UP001300692">
    <property type="component" value="Unassembled WGS sequence"/>
</dbReference>
<dbReference type="Pfam" id="PF00584">
    <property type="entry name" value="SecE"/>
    <property type="match status" value="1"/>
</dbReference>
<keyword evidence="6 8" id="KW-0811">Translocation</keyword>
<evidence type="ECO:0000256" key="6">
    <source>
        <dbReference type="ARBA" id="ARBA00023010"/>
    </source>
</evidence>
<protein>
    <recommendedName>
        <fullName evidence="8">Protein translocase subunit SecE</fullName>
    </recommendedName>
</protein>
<evidence type="ECO:0000313" key="9">
    <source>
        <dbReference type="EMBL" id="MCV9388979.1"/>
    </source>
</evidence>
<evidence type="ECO:0000256" key="2">
    <source>
        <dbReference type="ARBA" id="ARBA00022448"/>
    </source>
</evidence>
<dbReference type="NCBIfam" id="TIGR00964">
    <property type="entry name" value="secE_bact"/>
    <property type="match status" value="1"/>
</dbReference>
<feature type="transmembrane region" description="Helical" evidence="8">
    <location>
        <begin position="32"/>
        <end position="52"/>
    </location>
</feature>
<dbReference type="RefSeq" id="WP_262310264.1">
    <property type="nucleotide sequence ID" value="NZ_JAOYOD010000001.1"/>
</dbReference>
<keyword evidence="2 8" id="KW-0813">Transport</keyword>
<organism evidence="9 10">
    <name type="scientific">Reichenbachiella ulvae</name>
    <dbReference type="NCBI Taxonomy" id="2980104"/>
    <lineage>
        <taxon>Bacteria</taxon>
        <taxon>Pseudomonadati</taxon>
        <taxon>Bacteroidota</taxon>
        <taxon>Cytophagia</taxon>
        <taxon>Cytophagales</taxon>
        <taxon>Reichenbachiellaceae</taxon>
        <taxon>Reichenbachiella</taxon>
    </lineage>
</organism>
<dbReference type="InterPro" id="IPR005807">
    <property type="entry name" value="SecE_bac"/>
</dbReference>
<name>A0ABT3CZI0_9BACT</name>
<dbReference type="HAMAP" id="MF_00422">
    <property type="entry name" value="SecE"/>
    <property type="match status" value="1"/>
</dbReference>
<keyword evidence="5 8" id="KW-1133">Transmembrane helix</keyword>
<gene>
    <name evidence="8 9" type="primary">secE</name>
    <name evidence="9" type="ORF">N7U62_20060</name>
</gene>
<comment type="subcellular location">
    <subcellularLocation>
        <location evidence="8">Cell membrane</location>
        <topology evidence="8">Single-pass membrane protein</topology>
    </subcellularLocation>
    <subcellularLocation>
        <location evidence="1">Membrane</location>
    </subcellularLocation>
</comment>